<keyword evidence="1" id="KW-0812">Transmembrane</keyword>
<dbReference type="AlphaFoldDB" id="A0A9P7E0D5"/>
<dbReference type="Proteomes" id="UP000807769">
    <property type="component" value="Unassembled WGS sequence"/>
</dbReference>
<proteinExistence type="predicted"/>
<evidence type="ECO:0000256" key="1">
    <source>
        <dbReference type="SAM" id="Phobius"/>
    </source>
</evidence>
<keyword evidence="1" id="KW-0472">Membrane</keyword>
<name>A0A9P7E0D5_9AGAM</name>
<organism evidence="2 3">
    <name type="scientific">Suillus subaureus</name>
    <dbReference type="NCBI Taxonomy" id="48587"/>
    <lineage>
        <taxon>Eukaryota</taxon>
        <taxon>Fungi</taxon>
        <taxon>Dikarya</taxon>
        <taxon>Basidiomycota</taxon>
        <taxon>Agaricomycotina</taxon>
        <taxon>Agaricomycetes</taxon>
        <taxon>Agaricomycetidae</taxon>
        <taxon>Boletales</taxon>
        <taxon>Suillineae</taxon>
        <taxon>Suillaceae</taxon>
        <taxon>Suillus</taxon>
    </lineage>
</organism>
<evidence type="ECO:0000313" key="2">
    <source>
        <dbReference type="EMBL" id="KAG1807955.1"/>
    </source>
</evidence>
<gene>
    <name evidence="2" type="ORF">BJ212DRAFT_1303162</name>
</gene>
<dbReference type="RefSeq" id="XP_041188340.1">
    <property type="nucleotide sequence ID" value="XM_041333377.1"/>
</dbReference>
<feature type="transmembrane region" description="Helical" evidence="1">
    <location>
        <begin position="40"/>
        <end position="58"/>
    </location>
</feature>
<protein>
    <submittedName>
        <fullName evidence="2">Uncharacterized protein</fullName>
    </submittedName>
</protein>
<dbReference type="GeneID" id="64627394"/>
<dbReference type="EMBL" id="JABBWG010000040">
    <property type="protein sequence ID" value="KAG1807955.1"/>
    <property type="molecule type" value="Genomic_DNA"/>
</dbReference>
<feature type="transmembrane region" description="Helical" evidence="1">
    <location>
        <begin position="96"/>
        <end position="116"/>
    </location>
</feature>
<reference evidence="2" key="1">
    <citation type="journal article" date="2020" name="New Phytol.">
        <title>Comparative genomics reveals dynamic genome evolution in host specialist ectomycorrhizal fungi.</title>
        <authorList>
            <person name="Lofgren L.A."/>
            <person name="Nguyen N.H."/>
            <person name="Vilgalys R."/>
            <person name="Ruytinx J."/>
            <person name="Liao H.L."/>
            <person name="Branco S."/>
            <person name="Kuo A."/>
            <person name="LaButti K."/>
            <person name="Lipzen A."/>
            <person name="Andreopoulos W."/>
            <person name="Pangilinan J."/>
            <person name="Riley R."/>
            <person name="Hundley H."/>
            <person name="Na H."/>
            <person name="Barry K."/>
            <person name="Grigoriev I.V."/>
            <person name="Stajich J.E."/>
            <person name="Kennedy P.G."/>
        </authorList>
    </citation>
    <scope>NUCLEOTIDE SEQUENCE</scope>
    <source>
        <strain evidence="2">MN1</strain>
    </source>
</reference>
<comment type="caution">
    <text evidence="2">The sequence shown here is derived from an EMBL/GenBank/DDBJ whole genome shotgun (WGS) entry which is preliminary data.</text>
</comment>
<sequence length="558" mass="60689">MIHIVLVIFYARHWEHNVTFSFTPTNNDFWPVVLSASLQAFYTIYTAILLFLTQWLAISRILVRRLKLTAIHDISGAWAGLGSALSSVWQQTDIPASWWTTSAVAIYLANITMLHVTSSTLLQFQTFNTSMTTSVPTTLGWLDDSSYGSFANLGLITSSLPIVNHLTGLASAGLSNTTLYDTLKTDAIAGNATVNATTVTSHCGLIPNVTYSANTSTAIVPFGPDSSRVLNASTLWPDQIHIVPWVEYEDPYNEVTELNGVYLMVSTLLEIEPSVQDEVAVNMTWAIPGVVTPYVIQVYFVQCSLSANTTNGVVDMQTNSLLSSTSISQPSTQWEMNQFEWSNTSWQAQIGSALASPDSSSGIVFGGTPLQITELSVADEYIMSLVGLNLTDEYSQFLYDGARLISNFTLRPDQLEFATAKAAAQLIWIAGQLGTSNEGIELGNGTAYVNEELIALRLNINLLPLAFATSASVIMLGLALHMTRALDASHDTQAAIPNIGVLQLLWLGHRSASINEVLEDVQHPTETNLRRAGMIDICLAKTMSNEEELGGSTNGLSW</sequence>
<dbReference type="OrthoDB" id="2647100at2759"/>
<keyword evidence="1" id="KW-1133">Transmembrane helix</keyword>
<evidence type="ECO:0000313" key="3">
    <source>
        <dbReference type="Proteomes" id="UP000807769"/>
    </source>
</evidence>
<accession>A0A9P7E0D5</accession>
<keyword evidence="3" id="KW-1185">Reference proteome</keyword>